<evidence type="ECO:0000256" key="2">
    <source>
        <dbReference type="ARBA" id="ARBA00008163"/>
    </source>
</evidence>
<keyword evidence="5 8" id="KW-0732">Signal</keyword>
<dbReference type="PATRIC" id="fig|626887.3.peg.923"/>
<dbReference type="STRING" id="626887.J057_04691"/>
<dbReference type="PANTHER" id="PTHR35093">
    <property type="entry name" value="OUTER MEMBRANE PROTEIN NMB0088-RELATED"/>
    <property type="match status" value="1"/>
</dbReference>
<keyword evidence="3" id="KW-1134">Transmembrane beta strand</keyword>
<gene>
    <name evidence="9" type="ORF">J057_04691</name>
</gene>
<evidence type="ECO:0000256" key="8">
    <source>
        <dbReference type="SAM" id="SignalP"/>
    </source>
</evidence>
<dbReference type="InterPro" id="IPR005017">
    <property type="entry name" value="OMPP1/FadL/TodX"/>
</dbReference>
<name>N6W3D5_9GAMM</name>
<dbReference type="Pfam" id="PF03349">
    <property type="entry name" value="Toluene_X"/>
    <property type="match status" value="1"/>
</dbReference>
<dbReference type="Proteomes" id="UP000013165">
    <property type="component" value="Unassembled WGS sequence"/>
</dbReference>
<dbReference type="RefSeq" id="WP_004578916.1">
    <property type="nucleotide sequence ID" value="NZ_AP028878.1"/>
</dbReference>
<dbReference type="Gene3D" id="2.40.160.60">
    <property type="entry name" value="Outer membrane protein transport protein (OMPP1/FadL/TodX)"/>
    <property type="match status" value="1"/>
</dbReference>
<dbReference type="OrthoDB" id="6079686at2"/>
<keyword evidence="10" id="KW-1185">Reference proteome</keyword>
<protein>
    <submittedName>
        <fullName evidence="9">Aromatic hydrocarbon degradation protein</fullName>
    </submittedName>
</protein>
<keyword evidence="4" id="KW-0812">Transmembrane</keyword>
<evidence type="ECO:0000256" key="6">
    <source>
        <dbReference type="ARBA" id="ARBA00023136"/>
    </source>
</evidence>
<comment type="similarity">
    <text evidence="2">Belongs to the OmpP1/FadL family.</text>
</comment>
<evidence type="ECO:0000313" key="10">
    <source>
        <dbReference type="Proteomes" id="UP000013165"/>
    </source>
</evidence>
<keyword evidence="7" id="KW-0998">Cell outer membrane</keyword>
<evidence type="ECO:0000256" key="5">
    <source>
        <dbReference type="ARBA" id="ARBA00022729"/>
    </source>
</evidence>
<reference evidence="9 10" key="1">
    <citation type="journal article" date="2013" name="Genome Announc.">
        <title>Genome Sequence of the Polycyclic Aromatic Hydrocarbon-Degrading Bacterium Strain Marinobacter nanhaiticus D15-8WT.</title>
        <authorList>
            <person name="Cui Z."/>
            <person name="Gao W."/>
            <person name="Li Q."/>
            <person name="Xu G."/>
            <person name="Zheng L."/>
        </authorList>
    </citation>
    <scope>NUCLEOTIDE SEQUENCE [LARGE SCALE GENOMIC DNA]</scope>
    <source>
        <strain evidence="9 10">D15-8W</strain>
    </source>
</reference>
<comment type="subcellular location">
    <subcellularLocation>
        <location evidence="1">Cell outer membrane</location>
        <topology evidence="1">Multi-pass membrane protein</topology>
    </subcellularLocation>
</comment>
<evidence type="ECO:0000256" key="3">
    <source>
        <dbReference type="ARBA" id="ARBA00022452"/>
    </source>
</evidence>
<dbReference type="GO" id="GO:0009279">
    <property type="term" value="C:cell outer membrane"/>
    <property type="evidence" value="ECO:0007669"/>
    <property type="project" value="UniProtKB-SubCell"/>
</dbReference>
<evidence type="ECO:0000256" key="1">
    <source>
        <dbReference type="ARBA" id="ARBA00004571"/>
    </source>
</evidence>
<dbReference type="SUPFAM" id="SSF56935">
    <property type="entry name" value="Porins"/>
    <property type="match status" value="1"/>
</dbReference>
<accession>N6W3D5</accession>
<dbReference type="AlphaFoldDB" id="N6W3D5"/>
<feature type="chain" id="PRO_5004126853" evidence="8">
    <location>
        <begin position="30"/>
        <end position="444"/>
    </location>
</feature>
<organism evidence="9 10">
    <name type="scientific">Marinobacter nanhaiticus D15-8W</name>
    <dbReference type="NCBI Taxonomy" id="626887"/>
    <lineage>
        <taxon>Bacteria</taxon>
        <taxon>Pseudomonadati</taxon>
        <taxon>Pseudomonadota</taxon>
        <taxon>Gammaproteobacteria</taxon>
        <taxon>Pseudomonadales</taxon>
        <taxon>Marinobacteraceae</taxon>
        <taxon>Marinobacter</taxon>
    </lineage>
</organism>
<feature type="signal peptide" evidence="8">
    <location>
        <begin position="1"/>
        <end position="29"/>
    </location>
</feature>
<evidence type="ECO:0000256" key="4">
    <source>
        <dbReference type="ARBA" id="ARBA00022692"/>
    </source>
</evidence>
<dbReference type="eggNOG" id="COG2067">
    <property type="taxonomic scope" value="Bacteria"/>
</dbReference>
<evidence type="ECO:0000256" key="7">
    <source>
        <dbReference type="ARBA" id="ARBA00023237"/>
    </source>
</evidence>
<keyword evidence="6" id="KW-0472">Membrane</keyword>
<dbReference type="PANTHER" id="PTHR35093:SF8">
    <property type="entry name" value="OUTER MEMBRANE PROTEIN NMB0088-RELATED"/>
    <property type="match status" value="1"/>
</dbReference>
<dbReference type="HOGENOM" id="CLU_615101_0_0_6"/>
<sequence length="444" mass="48475">MKASACKRQYLLSSAISLALTGVATTASASMGNIGTTYGILPSDIGSAQALSMFNTQVSATYYNPAYLAKDPRGELTGGILHAEPELRASSPNRNGDILSNQESQHVLIGMKTNLTSLTRFDHPIYLGFMAGVEKYGKEMLAFESTTSNEGQFLEYGRQPLFLNTGGATPVWRGIDVGASFRITLQSEASLSTTTDLAGNTQYESLSVNAEPSIRSILSTNLDFGETFCPENDCWVDGLEMAFAYRSSSNTSTKVNANTVIPGLIPESAPLVFSVLTYDSYQPSIYAAGIQYATDSWRIGLTLEQQNWSDLEEEFANDTIKDQANAKFDDILIPRIGAEYKFMEHFGVTVGAAYQESALKSNSTQDVNYFDNDKIIVGIGLSAEYTKTRLLTYPIRLDIGYQRQMLQDRDFVIDTSNPDDMNDGTTVATEGEVDVLSGSITLKF</sequence>
<dbReference type="EMBL" id="APLQ01000011">
    <property type="protein sequence ID" value="ENO14619.1"/>
    <property type="molecule type" value="Genomic_DNA"/>
</dbReference>
<comment type="caution">
    <text evidence="9">The sequence shown here is derived from an EMBL/GenBank/DDBJ whole genome shotgun (WGS) entry which is preliminary data.</text>
</comment>
<proteinExistence type="inferred from homology"/>
<dbReference type="GO" id="GO:0015483">
    <property type="term" value="F:long-chain fatty acid transporting porin activity"/>
    <property type="evidence" value="ECO:0007669"/>
    <property type="project" value="TreeGrafter"/>
</dbReference>
<evidence type="ECO:0000313" key="9">
    <source>
        <dbReference type="EMBL" id="ENO14619.1"/>
    </source>
</evidence>